<dbReference type="PANTHER" id="PTHR42964:SF1">
    <property type="entry name" value="POLYKETIDE BIOSYNTHESIS ENOYL-COA HYDRATASE PKSH-RELATED"/>
    <property type="match status" value="1"/>
</dbReference>
<dbReference type="Proteomes" id="UP000247555">
    <property type="component" value="Unassembled WGS sequence"/>
</dbReference>
<accession>A0A318L7T3</accession>
<comment type="caution">
    <text evidence="2">The sequence shown here is derived from an EMBL/GenBank/DDBJ whole genome shotgun (WGS) entry which is preliminary data.</text>
</comment>
<dbReference type="AlphaFoldDB" id="A0A318L7T3"/>
<sequence>MYFETLELERNGPIATVWMNRPDLHNAFNETLIAELIRAFVVLDGDDSVRVVILAGRGPSFCAGADLAWMRRAADYSEEKNRADALALARMLKTLYRMQKPTIARVHGAAFGGGTGLTAACDMAIAADSATFALSEVRLGLIPATIGPYVADAIGWRQARRYFLSAERIDAALARQLGLVHEISPAEQLDARIGKLVQELCKGAPAAQAEAKLLLADLRAGSPLDDALLEKTAWHIARVRSQPEAREGLSAFLDKRPPGWLPAKKP</sequence>
<dbReference type="GO" id="GO:0003824">
    <property type="term" value="F:catalytic activity"/>
    <property type="evidence" value="ECO:0007669"/>
    <property type="project" value="UniProtKB-ARBA"/>
</dbReference>
<name>A0A318L7T3_9NEIS</name>
<dbReference type="PANTHER" id="PTHR42964">
    <property type="entry name" value="ENOYL-COA HYDRATASE"/>
    <property type="match status" value="1"/>
</dbReference>
<keyword evidence="3" id="KW-1185">Reference proteome</keyword>
<dbReference type="CDD" id="cd06558">
    <property type="entry name" value="crotonase-like"/>
    <property type="match status" value="1"/>
</dbReference>
<dbReference type="Gene3D" id="1.10.12.10">
    <property type="entry name" value="Lyase 2-enoyl-coa Hydratase, Chain A, domain 2"/>
    <property type="match status" value="1"/>
</dbReference>
<protein>
    <submittedName>
        <fullName evidence="2">Methylglutaconyl-CoA hydratase</fullName>
    </submittedName>
</protein>
<dbReference type="GO" id="GO:0008300">
    <property type="term" value="P:isoprenoid catabolic process"/>
    <property type="evidence" value="ECO:0007669"/>
    <property type="project" value="TreeGrafter"/>
</dbReference>
<dbReference type="RefSeq" id="WP_110391287.1">
    <property type="nucleotide sequence ID" value="NZ_QJKI01000015.1"/>
</dbReference>
<dbReference type="InterPro" id="IPR001753">
    <property type="entry name" value="Enoyl-CoA_hydra/iso"/>
</dbReference>
<evidence type="ECO:0000313" key="2">
    <source>
        <dbReference type="EMBL" id="PXX77747.1"/>
    </source>
</evidence>
<dbReference type="Gene3D" id="3.90.226.10">
    <property type="entry name" value="2-enoyl-CoA Hydratase, Chain A, domain 1"/>
    <property type="match status" value="1"/>
</dbReference>
<dbReference type="InterPro" id="IPR051683">
    <property type="entry name" value="Enoyl-CoA_Hydratase/Isomerase"/>
</dbReference>
<dbReference type="OrthoDB" id="9807606at2"/>
<reference evidence="2 3" key="1">
    <citation type="submission" date="2018-05" db="EMBL/GenBank/DDBJ databases">
        <title>Genomic Encyclopedia of Type Strains, Phase IV (KMG-IV): sequencing the most valuable type-strain genomes for metagenomic binning, comparative biology and taxonomic classification.</title>
        <authorList>
            <person name="Goeker M."/>
        </authorList>
    </citation>
    <scope>NUCLEOTIDE SEQUENCE [LARGE SCALE GENOMIC DNA]</scope>
    <source>
        <strain evidence="2 3">DSM 29661</strain>
    </source>
</reference>
<proteinExistence type="inferred from homology"/>
<dbReference type="EMBL" id="QJKI01000015">
    <property type="protein sequence ID" value="PXX77747.1"/>
    <property type="molecule type" value="Genomic_DNA"/>
</dbReference>
<evidence type="ECO:0000313" key="3">
    <source>
        <dbReference type="Proteomes" id="UP000247555"/>
    </source>
</evidence>
<dbReference type="SUPFAM" id="SSF52096">
    <property type="entry name" value="ClpP/crotonase"/>
    <property type="match status" value="1"/>
</dbReference>
<gene>
    <name evidence="2" type="ORF">DFR34_11559</name>
</gene>
<comment type="similarity">
    <text evidence="1">Belongs to the enoyl-CoA hydratase/isomerase family.</text>
</comment>
<dbReference type="FunFam" id="3.90.226.10:FF:000066">
    <property type="entry name" value="Enoyl-CoA hydratase"/>
    <property type="match status" value="1"/>
</dbReference>
<dbReference type="Pfam" id="PF00378">
    <property type="entry name" value="ECH_1"/>
    <property type="match status" value="1"/>
</dbReference>
<evidence type="ECO:0000256" key="1">
    <source>
        <dbReference type="ARBA" id="ARBA00005254"/>
    </source>
</evidence>
<dbReference type="InterPro" id="IPR014748">
    <property type="entry name" value="Enoyl-CoA_hydra_C"/>
</dbReference>
<organism evidence="2 3">
    <name type="scientific">Rivihabitans pingtungensis</name>
    <dbReference type="NCBI Taxonomy" id="1054498"/>
    <lineage>
        <taxon>Bacteria</taxon>
        <taxon>Pseudomonadati</taxon>
        <taxon>Pseudomonadota</taxon>
        <taxon>Betaproteobacteria</taxon>
        <taxon>Neisseriales</taxon>
        <taxon>Aquaspirillaceae</taxon>
        <taxon>Rivihabitans</taxon>
    </lineage>
</organism>
<dbReference type="InterPro" id="IPR029045">
    <property type="entry name" value="ClpP/crotonase-like_dom_sf"/>
</dbReference>